<feature type="compositionally biased region" description="Basic and acidic residues" evidence="1">
    <location>
        <begin position="39"/>
        <end position="48"/>
    </location>
</feature>
<evidence type="ECO:0000256" key="1">
    <source>
        <dbReference type="SAM" id="MobiDB-lite"/>
    </source>
</evidence>
<proteinExistence type="predicted"/>
<dbReference type="AlphaFoldDB" id="A0AAV1U2N0"/>
<reference evidence="2" key="1">
    <citation type="submission" date="2024-01" db="EMBL/GenBank/DDBJ databases">
        <authorList>
            <person name="Webb A."/>
        </authorList>
    </citation>
    <scope>NUCLEOTIDE SEQUENCE</scope>
    <source>
        <strain evidence="2">Pm1</strain>
    </source>
</reference>
<comment type="caution">
    <text evidence="2">The sequence shown here is derived from an EMBL/GenBank/DDBJ whole genome shotgun (WGS) entry which is preliminary data.</text>
</comment>
<protein>
    <submittedName>
        <fullName evidence="2">Uncharacterized protein</fullName>
    </submittedName>
</protein>
<name>A0AAV1U2N0_9STRA</name>
<evidence type="ECO:0000313" key="3">
    <source>
        <dbReference type="Proteomes" id="UP001162060"/>
    </source>
</evidence>
<organism evidence="2 3">
    <name type="scientific">Peronospora matthiolae</name>
    <dbReference type="NCBI Taxonomy" id="2874970"/>
    <lineage>
        <taxon>Eukaryota</taxon>
        <taxon>Sar</taxon>
        <taxon>Stramenopiles</taxon>
        <taxon>Oomycota</taxon>
        <taxon>Peronosporomycetes</taxon>
        <taxon>Peronosporales</taxon>
        <taxon>Peronosporaceae</taxon>
        <taxon>Peronospora</taxon>
    </lineage>
</organism>
<feature type="region of interest" description="Disordered" evidence="1">
    <location>
        <begin position="38"/>
        <end position="80"/>
    </location>
</feature>
<sequence>MQVHPTIERVGKVVIHLYITTSEATRYRGVTGVSAHAGTNKEARDRNVLRHAPQVETPWMPSSKELEELASTTNDRDRIP</sequence>
<gene>
    <name evidence="2" type="ORF">PM001_LOCUS13298</name>
</gene>
<evidence type="ECO:0000313" key="2">
    <source>
        <dbReference type="EMBL" id="CAK7928148.1"/>
    </source>
</evidence>
<dbReference type="EMBL" id="CAKLBY020000119">
    <property type="protein sequence ID" value="CAK7928148.1"/>
    <property type="molecule type" value="Genomic_DNA"/>
</dbReference>
<dbReference type="Proteomes" id="UP001162060">
    <property type="component" value="Unassembled WGS sequence"/>
</dbReference>
<accession>A0AAV1U2N0</accession>